<keyword evidence="2" id="KW-0812">Transmembrane</keyword>
<evidence type="ECO:0000256" key="2">
    <source>
        <dbReference type="SAM" id="Phobius"/>
    </source>
</evidence>
<keyword evidence="1" id="KW-0175">Coiled coil</keyword>
<feature type="transmembrane region" description="Helical" evidence="2">
    <location>
        <begin position="47"/>
        <end position="65"/>
    </location>
</feature>
<keyword evidence="2" id="KW-1133">Transmembrane helix</keyword>
<accession>A0AAU7BU05</accession>
<protein>
    <recommendedName>
        <fullName evidence="4">Anti-sigma factor</fullName>
    </recommendedName>
</protein>
<feature type="coiled-coil region" evidence="1">
    <location>
        <begin position="104"/>
        <end position="131"/>
    </location>
</feature>
<dbReference type="EMBL" id="CP157199">
    <property type="protein sequence ID" value="XBG61880.1"/>
    <property type="molecule type" value="Genomic_DNA"/>
</dbReference>
<evidence type="ECO:0008006" key="4">
    <source>
        <dbReference type="Google" id="ProtNLM"/>
    </source>
</evidence>
<dbReference type="AlphaFoldDB" id="A0AAU7BU05"/>
<evidence type="ECO:0000256" key="1">
    <source>
        <dbReference type="SAM" id="Coils"/>
    </source>
</evidence>
<gene>
    <name evidence="3" type="ORF">ABGB03_03025</name>
</gene>
<dbReference type="RefSeq" id="WP_347924723.1">
    <property type="nucleotide sequence ID" value="NZ_CP157199.1"/>
</dbReference>
<proteinExistence type="predicted"/>
<evidence type="ECO:0000313" key="3">
    <source>
        <dbReference type="EMBL" id="XBG61880.1"/>
    </source>
</evidence>
<sequence>MEQDIRKLFETEVDIDKKLPASHRDEFQRKLKASKPERKQKNDIQSVFKYAAAILIFVTLGYVSFNTLTEESIIKESALELQLKEVEKEYLENIEKEWQNFKALTNDEKLVERYEKELNELNADYQIISTQFKTDSRNILIVENLVNNLQRRLQLLKDIQAHIKLINQESEQYENTI</sequence>
<name>A0AAU7BU05_9FLAO</name>
<organism evidence="3">
    <name type="scientific">Pontimicrobium sp. SW4</name>
    <dbReference type="NCBI Taxonomy" id="3153519"/>
    <lineage>
        <taxon>Bacteria</taxon>
        <taxon>Pseudomonadati</taxon>
        <taxon>Bacteroidota</taxon>
        <taxon>Flavobacteriia</taxon>
        <taxon>Flavobacteriales</taxon>
        <taxon>Flavobacteriaceae</taxon>
        <taxon>Pontimicrobium</taxon>
    </lineage>
</organism>
<keyword evidence="2" id="KW-0472">Membrane</keyword>
<reference evidence="3" key="1">
    <citation type="submission" date="2024-05" db="EMBL/GenBank/DDBJ databases">
        <title>Pontimicrobium maritimus sp. nov., isolated form sea water.</title>
        <authorList>
            <person name="Muhammad N."/>
            <person name="Vuong T.Q."/>
            <person name="Han H.L."/>
            <person name="Kim S.-G."/>
        </authorList>
    </citation>
    <scope>NUCLEOTIDE SEQUENCE</scope>
    <source>
        <strain evidence="3">SW4</strain>
    </source>
</reference>